<sequence length="549" mass="59700">MLSTAADITPHFQERIKHALTVLEQSLPRDSILPVLPKTDVLDVTDIPRACGLLSDWELEITEQYDATELVKQLAARKITAVALLHAFRKRASIAHQLTNCLTELLPEAVGAAEAADDYIAKTGKTLGPLHGLPVSLKEQIAILGHATHAAFVAWIDKKTERDANLVASLKAMGAIVFARTAQPQSFMHLETSNNIYGATVNARNRNLTAGGSSGGETALLSLHATPLGFGGDIGGSIRAPASLNGVWGFKPSVGRISGAGVVVPWPGCDSIHGTLGAFTRSLRDLDLFHTAYSSTQPWLDDPSILPYPVSIQSSAPLRKPLRVGIMKTDGVVRPLPPVQVVLEKIIEKLSVSPLVEVVPFEPLDHDKAWKVITANYWEDGGAKIEQLCAESGEQLRPLTQWMVDQCRTNEAAVGKTTQDRRAARDTFRSRYCEHWNASNVDAVIAPVTPNTAPPLDTSRSWGYTAIWNLMDYPAVAFPASEMVGAYGIDLSTRTYEPTNDTEAYLLKHYNPHVSQNMPVGLQMVTRKWMDSECLAAAALVERILVEGT</sequence>
<keyword evidence="5" id="KW-1185">Reference proteome</keyword>
<dbReference type="Proteomes" id="UP001583186">
    <property type="component" value="Unassembled WGS sequence"/>
</dbReference>
<dbReference type="InterPro" id="IPR023631">
    <property type="entry name" value="Amidase_dom"/>
</dbReference>
<proteinExistence type="inferred from homology"/>
<protein>
    <recommendedName>
        <fullName evidence="3">Amidase domain-containing protein</fullName>
    </recommendedName>
</protein>
<gene>
    <name evidence="4" type="ORF">Sste5346_002971</name>
</gene>
<organism evidence="4 5">
    <name type="scientific">Sporothrix stenoceras</name>
    <dbReference type="NCBI Taxonomy" id="5173"/>
    <lineage>
        <taxon>Eukaryota</taxon>
        <taxon>Fungi</taxon>
        <taxon>Dikarya</taxon>
        <taxon>Ascomycota</taxon>
        <taxon>Pezizomycotina</taxon>
        <taxon>Sordariomycetes</taxon>
        <taxon>Sordariomycetidae</taxon>
        <taxon>Ophiostomatales</taxon>
        <taxon>Ophiostomataceae</taxon>
        <taxon>Sporothrix</taxon>
    </lineage>
</organism>
<name>A0ABR3ZJ52_9PEZI</name>
<evidence type="ECO:0000313" key="5">
    <source>
        <dbReference type="Proteomes" id="UP001583186"/>
    </source>
</evidence>
<dbReference type="Pfam" id="PF01425">
    <property type="entry name" value="Amidase"/>
    <property type="match status" value="1"/>
</dbReference>
<reference evidence="4 5" key="1">
    <citation type="journal article" date="2024" name="IMA Fungus">
        <title>IMA Genome - F19 : A genome assembly and annotation guide to empower mycologists, including annotated draft genome sequences of Ceratocystis pirilliformis, Diaporthe australafricana, Fusarium ophioides, Paecilomyces lecythidis, and Sporothrix stenoceras.</title>
        <authorList>
            <person name="Aylward J."/>
            <person name="Wilson A.M."/>
            <person name="Visagie C.M."/>
            <person name="Spraker J."/>
            <person name="Barnes I."/>
            <person name="Buitendag C."/>
            <person name="Ceriani C."/>
            <person name="Del Mar Angel L."/>
            <person name="du Plessis D."/>
            <person name="Fuchs T."/>
            <person name="Gasser K."/>
            <person name="Kramer D."/>
            <person name="Li W."/>
            <person name="Munsamy K."/>
            <person name="Piso A."/>
            <person name="Price J.L."/>
            <person name="Sonnekus B."/>
            <person name="Thomas C."/>
            <person name="van der Nest A."/>
            <person name="van Dijk A."/>
            <person name="van Heerden A."/>
            <person name="van Vuuren N."/>
            <person name="Yilmaz N."/>
            <person name="Duong T.A."/>
            <person name="van der Merwe N.A."/>
            <person name="Wingfield M.J."/>
            <person name="Wingfield B.D."/>
        </authorList>
    </citation>
    <scope>NUCLEOTIDE SEQUENCE [LARGE SCALE GENOMIC DNA]</scope>
    <source>
        <strain evidence="4 5">CMW 5346</strain>
    </source>
</reference>
<dbReference type="PANTHER" id="PTHR46072:SF4">
    <property type="entry name" value="AMIDASE C550.07-RELATED"/>
    <property type="match status" value="1"/>
</dbReference>
<feature type="domain" description="Amidase" evidence="3">
    <location>
        <begin position="84"/>
        <end position="535"/>
    </location>
</feature>
<evidence type="ECO:0000256" key="1">
    <source>
        <dbReference type="ARBA" id="ARBA00009199"/>
    </source>
</evidence>
<accession>A0ABR3ZJ52</accession>
<dbReference type="InterPro" id="IPR036928">
    <property type="entry name" value="AS_sf"/>
</dbReference>
<dbReference type="PANTHER" id="PTHR46072">
    <property type="entry name" value="AMIDASE-RELATED-RELATED"/>
    <property type="match status" value="1"/>
</dbReference>
<comment type="caution">
    <text evidence="4">The sequence shown here is derived from an EMBL/GenBank/DDBJ whole genome shotgun (WGS) entry which is preliminary data.</text>
</comment>
<evidence type="ECO:0000313" key="4">
    <source>
        <dbReference type="EMBL" id="KAL1899569.1"/>
    </source>
</evidence>
<evidence type="ECO:0000259" key="3">
    <source>
        <dbReference type="Pfam" id="PF01425"/>
    </source>
</evidence>
<evidence type="ECO:0000256" key="2">
    <source>
        <dbReference type="ARBA" id="ARBA00022801"/>
    </source>
</evidence>
<comment type="similarity">
    <text evidence="1">Belongs to the amidase family.</text>
</comment>
<keyword evidence="2" id="KW-0378">Hydrolase</keyword>
<dbReference type="SUPFAM" id="SSF75304">
    <property type="entry name" value="Amidase signature (AS) enzymes"/>
    <property type="match status" value="1"/>
</dbReference>
<dbReference type="PIRSF" id="PIRSF001221">
    <property type="entry name" value="Amidase_fungi"/>
    <property type="match status" value="1"/>
</dbReference>
<dbReference type="Gene3D" id="3.90.1300.10">
    <property type="entry name" value="Amidase signature (AS) domain"/>
    <property type="match status" value="1"/>
</dbReference>
<dbReference type="EMBL" id="JAWCUI010000012">
    <property type="protein sequence ID" value="KAL1899569.1"/>
    <property type="molecule type" value="Genomic_DNA"/>
</dbReference>